<name>A0A226ED02_FOLCA</name>
<protein>
    <recommendedName>
        <fullName evidence="4">Gustatory receptor</fullName>
    </recommendedName>
</protein>
<evidence type="ECO:0008006" key="4">
    <source>
        <dbReference type="Google" id="ProtNLM"/>
    </source>
</evidence>
<feature type="transmembrane region" description="Helical" evidence="1">
    <location>
        <begin position="123"/>
        <end position="146"/>
    </location>
</feature>
<reference evidence="2 3" key="1">
    <citation type="submission" date="2015-12" db="EMBL/GenBank/DDBJ databases">
        <title>The genome of Folsomia candida.</title>
        <authorList>
            <person name="Faddeeva A."/>
            <person name="Derks M.F."/>
            <person name="Anvar Y."/>
            <person name="Smit S."/>
            <person name="Van Straalen N."/>
            <person name="Roelofs D."/>
        </authorList>
    </citation>
    <scope>NUCLEOTIDE SEQUENCE [LARGE SCALE GENOMIC DNA]</scope>
    <source>
        <strain evidence="2 3">VU population</strain>
        <tissue evidence="2">Whole body</tissue>
    </source>
</reference>
<gene>
    <name evidence="2" type="ORF">Fcan01_09217</name>
</gene>
<dbReference type="InterPro" id="IPR009318">
    <property type="entry name" value="Gustatory_rcpt"/>
</dbReference>
<evidence type="ECO:0000313" key="2">
    <source>
        <dbReference type="EMBL" id="OXA55425.1"/>
    </source>
</evidence>
<keyword evidence="1" id="KW-0812">Transmembrane</keyword>
<dbReference type="AlphaFoldDB" id="A0A226ED02"/>
<evidence type="ECO:0000313" key="3">
    <source>
        <dbReference type="Proteomes" id="UP000198287"/>
    </source>
</evidence>
<feature type="transmembrane region" description="Helical" evidence="1">
    <location>
        <begin position="267"/>
        <end position="285"/>
    </location>
</feature>
<dbReference type="EMBL" id="LNIX01000004">
    <property type="protein sequence ID" value="OXA55425.1"/>
    <property type="molecule type" value="Genomic_DNA"/>
</dbReference>
<accession>A0A226ED02</accession>
<comment type="caution">
    <text evidence="2">The sequence shown here is derived from an EMBL/GenBank/DDBJ whole genome shotgun (WGS) entry which is preliminary data.</text>
</comment>
<dbReference type="Proteomes" id="UP000198287">
    <property type="component" value="Unassembled WGS sequence"/>
</dbReference>
<keyword evidence="1" id="KW-0472">Membrane</keyword>
<feature type="transmembrane region" description="Helical" evidence="1">
    <location>
        <begin position="297"/>
        <end position="318"/>
    </location>
</feature>
<proteinExistence type="predicted"/>
<dbReference type="GO" id="GO:0016020">
    <property type="term" value="C:membrane"/>
    <property type="evidence" value="ECO:0007669"/>
    <property type="project" value="InterPro"/>
</dbReference>
<feature type="transmembrane region" description="Helical" evidence="1">
    <location>
        <begin position="212"/>
        <end position="230"/>
    </location>
</feature>
<keyword evidence="1" id="KW-1133">Transmembrane helix</keyword>
<dbReference type="Pfam" id="PF06151">
    <property type="entry name" value="Trehalose_recp"/>
    <property type="match status" value="1"/>
</dbReference>
<evidence type="ECO:0000256" key="1">
    <source>
        <dbReference type="SAM" id="Phobius"/>
    </source>
</evidence>
<dbReference type="GO" id="GO:0008527">
    <property type="term" value="F:taste receptor activity"/>
    <property type="evidence" value="ECO:0007669"/>
    <property type="project" value="InterPro"/>
</dbReference>
<sequence length="423" mass="48558">MMYYVFESPYKIVVNTDGEFTTYSSTPRKIMCAILHTIGLFIYCNEVRKSNLSRTTTNPVDYLNAFLKTTSCIHHIIFVQTVWSRKAQFLKLVQHLASMTRNDTFRAVNNGNKFPLSTAPPKWVIILLTYLFPAIAIISTICLHGLPLKDDTLVKVFVELRGSFFEKRCNLERITEEERQHEHDIEYASTPVILISYFLLFSRILLSFVTDALISMVILSFYCAVSNLMVELRSESTKLMITVDMFSELRNEYENLTRLCDLVNSSISRLMLTYLMETVFFYSVYLKELAVLDGRCISVQLWIGFLFGTFCAVFYLAAETSSQMDQAKIILTNFDVGGIDQVELVNVRLKLQSKTFAISGNGIFQLNYSLVSAVRVQHHIDVFHYQCPVSSPWLTLLMSHSIWEAIHQFPLSCSSSQFRDDSI</sequence>
<organism evidence="2 3">
    <name type="scientific">Folsomia candida</name>
    <name type="common">Springtail</name>
    <dbReference type="NCBI Taxonomy" id="158441"/>
    <lineage>
        <taxon>Eukaryota</taxon>
        <taxon>Metazoa</taxon>
        <taxon>Ecdysozoa</taxon>
        <taxon>Arthropoda</taxon>
        <taxon>Hexapoda</taxon>
        <taxon>Collembola</taxon>
        <taxon>Entomobryomorpha</taxon>
        <taxon>Isotomoidea</taxon>
        <taxon>Isotomidae</taxon>
        <taxon>Proisotominae</taxon>
        <taxon>Folsomia</taxon>
    </lineage>
</organism>
<keyword evidence="3" id="KW-1185">Reference proteome</keyword>